<dbReference type="InterPro" id="IPR001117">
    <property type="entry name" value="Cu-oxidase_2nd"/>
</dbReference>
<feature type="domain" description="Plastocyanin-like" evidence="3">
    <location>
        <begin position="199"/>
        <end position="272"/>
    </location>
</feature>
<comment type="caution">
    <text evidence="6">The sequence shown here is derived from an EMBL/GenBank/DDBJ whole genome shotgun (WGS) entry which is preliminary data.</text>
</comment>
<dbReference type="EMBL" id="WSFO01000018">
    <property type="protein sequence ID" value="KAE9625890.1"/>
    <property type="molecule type" value="Genomic_DNA"/>
</dbReference>
<dbReference type="InterPro" id="IPR002355">
    <property type="entry name" value="Cu_oxidase_Cu_BS"/>
</dbReference>
<dbReference type="Pfam" id="PF07732">
    <property type="entry name" value="Cu-oxidase_3"/>
    <property type="match status" value="1"/>
</dbReference>
<evidence type="ECO:0000259" key="4">
    <source>
        <dbReference type="Pfam" id="PF07731"/>
    </source>
</evidence>
<dbReference type="InterPro" id="IPR045087">
    <property type="entry name" value="Cu-oxidase_fam"/>
</dbReference>
<dbReference type="SUPFAM" id="SSF49503">
    <property type="entry name" value="Cupredoxins"/>
    <property type="match status" value="3"/>
</dbReference>
<dbReference type="Pfam" id="PF07731">
    <property type="entry name" value="Cu-oxidase_2"/>
    <property type="match status" value="1"/>
</dbReference>
<feature type="domain" description="Plastocyanin-like" evidence="4">
    <location>
        <begin position="354"/>
        <end position="459"/>
    </location>
</feature>
<accession>A0A6A4RA29</accession>
<proteinExistence type="predicted"/>
<dbReference type="AlphaFoldDB" id="A0A6A4RA29"/>
<gene>
    <name evidence="6" type="ORF">GP644_21775</name>
</gene>
<evidence type="ECO:0000256" key="2">
    <source>
        <dbReference type="ARBA" id="ARBA00023002"/>
    </source>
</evidence>
<dbReference type="CDD" id="cd13861">
    <property type="entry name" value="CuRO_1_CumA_like"/>
    <property type="match status" value="1"/>
</dbReference>
<evidence type="ECO:0000313" key="6">
    <source>
        <dbReference type="EMBL" id="KAE9625890.1"/>
    </source>
</evidence>
<dbReference type="InterPro" id="IPR006311">
    <property type="entry name" value="TAT_signal"/>
</dbReference>
<evidence type="ECO:0000313" key="7">
    <source>
        <dbReference type="Proteomes" id="UP000441586"/>
    </source>
</evidence>
<dbReference type="InterPro" id="IPR008972">
    <property type="entry name" value="Cupredoxin"/>
</dbReference>
<dbReference type="GO" id="GO:0005507">
    <property type="term" value="F:copper ion binding"/>
    <property type="evidence" value="ECO:0007669"/>
    <property type="project" value="InterPro"/>
</dbReference>
<keyword evidence="2" id="KW-0560">Oxidoreductase</keyword>
<organism evidence="6 7">
    <name type="scientific">Parasedimentitalea maritima</name>
    <dbReference type="NCBI Taxonomy" id="2578117"/>
    <lineage>
        <taxon>Bacteria</taxon>
        <taxon>Pseudomonadati</taxon>
        <taxon>Pseudomonadota</taxon>
        <taxon>Alphaproteobacteria</taxon>
        <taxon>Rhodobacterales</taxon>
        <taxon>Paracoccaceae</taxon>
        <taxon>Parasedimentitalea</taxon>
    </lineage>
</organism>
<dbReference type="InterPro" id="IPR011707">
    <property type="entry name" value="Cu-oxidase-like_N"/>
</dbReference>
<reference evidence="6 7" key="1">
    <citation type="submission" date="2019-12" db="EMBL/GenBank/DDBJ databases">
        <authorList>
            <person name="Zhang Y.-J."/>
        </authorList>
    </citation>
    <scope>NUCLEOTIDE SEQUENCE [LARGE SCALE GENOMIC DNA]</scope>
    <source>
        <strain evidence="6 7">H18S-6</strain>
    </source>
</reference>
<name>A0A6A4RA29_9RHOB</name>
<dbReference type="PANTHER" id="PTHR11709">
    <property type="entry name" value="MULTI-COPPER OXIDASE"/>
    <property type="match status" value="1"/>
</dbReference>
<evidence type="ECO:0000256" key="1">
    <source>
        <dbReference type="ARBA" id="ARBA00022723"/>
    </source>
</evidence>
<keyword evidence="1" id="KW-0479">Metal-binding</keyword>
<dbReference type="RefSeq" id="WP_158981592.1">
    <property type="nucleotide sequence ID" value="NZ_WSFO01000018.1"/>
</dbReference>
<dbReference type="GO" id="GO:0016491">
    <property type="term" value="F:oxidoreductase activity"/>
    <property type="evidence" value="ECO:0007669"/>
    <property type="project" value="UniProtKB-KW"/>
</dbReference>
<dbReference type="InterPro" id="IPR011706">
    <property type="entry name" value="Cu-oxidase_C"/>
</dbReference>
<dbReference type="Pfam" id="PF00394">
    <property type="entry name" value="Cu-oxidase"/>
    <property type="match status" value="1"/>
</dbReference>
<feature type="domain" description="Plastocyanin-like" evidence="5">
    <location>
        <begin position="47"/>
        <end position="152"/>
    </location>
</feature>
<protein>
    <submittedName>
        <fullName evidence="6">Multicopper oxidase domain-containing protein</fullName>
    </submittedName>
</protein>
<dbReference type="PROSITE" id="PS00080">
    <property type="entry name" value="MULTICOPPER_OXIDASE2"/>
    <property type="match status" value="1"/>
</dbReference>
<sequence>MTVDRRQFLTGVTALAVSPIIAGATSAPMTLEAKQGHIKLIPEEFGDYPQTNVWGFDGGVPGPLIRARQGDVIERKLINHLPQDTSVHWHGLRVPNAMDGVPGMTQDAVPTGGEFLYKLPLQDAGTYWYHSHNQSTEQVARGLYGVLVVDEETPPDVDHDIIVVLDDWRLSQEAQVTEDFGAMHDWTHAGRMGNFVHAHLTPQLVSVQTSQRLRLRFVNVATDRVMAVSLSGVQGKLVARDGMPLEQPEDFSVLTFGPAERADVIVDVTAEQGDTVQLAIHERDTDYLLQELKVGGRHSSGPRGAIPPLPDNPLSRLTDLTNARTVPLKMEGGAMGGLRQGRYKGRQLSTQELVDEGQIWTFNGEAGLPEAPLLTASRGEIIRIPIQNDTVFPHAMHLHGTHFQEVLPDGRFGPLKDTILVNPRESREIAFIADNPGDWLLHCHMLSHQAAGMKTWLRVS</sequence>
<evidence type="ECO:0000259" key="3">
    <source>
        <dbReference type="Pfam" id="PF00394"/>
    </source>
</evidence>
<dbReference type="Gene3D" id="2.60.40.420">
    <property type="entry name" value="Cupredoxins - blue copper proteins"/>
    <property type="match status" value="3"/>
</dbReference>
<dbReference type="Proteomes" id="UP000441586">
    <property type="component" value="Unassembled WGS sequence"/>
</dbReference>
<evidence type="ECO:0000259" key="5">
    <source>
        <dbReference type="Pfam" id="PF07732"/>
    </source>
</evidence>
<dbReference type="PROSITE" id="PS51318">
    <property type="entry name" value="TAT"/>
    <property type="match status" value="1"/>
</dbReference>